<dbReference type="Proteomes" id="UP000184109">
    <property type="component" value="Unassembled WGS sequence"/>
</dbReference>
<dbReference type="PANTHER" id="PTHR19384">
    <property type="entry name" value="NITRIC OXIDE SYNTHASE-RELATED"/>
    <property type="match status" value="1"/>
</dbReference>
<dbReference type="SUPFAM" id="SSF63380">
    <property type="entry name" value="Riboflavin synthase domain-like"/>
    <property type="match status" value="1"/>
</dbReference>
<dbReference type="Pfam" id="PF00258">
    <property type="entry name" value="Flavodoxin_1"/>
    <property type="match status" value="1"/>
</dbReference>
<evidence type="ECO:0000259" key="3">
    <source>
        <dbReference type="PROSITE" id="PS50902"/>
    </source>
</evidence>
<feature type="transmembrane region" description="Helical" evidence="2">
    <location>
        <begin position="12"/>
        <end position="33"/>
    </location>
</feature>
<dbReference type="PROSITE" id="PS51384">
    <property type="entry name" value="FAD_FR"/>
    <property type="match status" value="1"/>
</dbReference>
<organism evidence="5 6">
    <name type="scientific">Wenyingzhuangia marina</name>
    <dbReference type="NCBI Taxonomy" id="1195760"/>
    <lineage>
        <taxon>Bacteria</taxon>
        <taxon>Pseudomonadati</taxon>
        <taxon>Bacteroidota</taxon>
        <taxon>Flavobacteriia</taxon>
        <taxon>Flavobacteriales</taxon>
        <taxon>Flavobacteriaceae</taxon>
        <taxon>Wenyingzhuangia</taxon>
    </lineage>
</organism>
<sequence length="730" mass="83537">MLHKIWRYSHFYLTVSSSLFLFLAATTGAILAFKPIQEKRQPYHIKNAENTALSQVIDTLKNKYEEVLDLEVDANYFVKATVFGSEESGQFYINPFDGSKLADIPKSNTFFESIINFHRSLFLKTTGRIFVGITSFLLFLIAITGLLLAIKRQGGFIKLCSKIINDKSIQYSHVTLGRLLLIPIIIISFTGTYLSMEKLSLLPKNKVSSITNTSQNKKVIPFSKFTIFKETRLKDITKLEFPFSTDEEDYFILNLHDKELKIHQKTGDIVQTTHYPFVKILSVLSFNLHTGNGSILWSLVLFISSLAILYFMYSGTVITIKRLGAKTKNKYKADEANFIILIGSENGGTKRLGKVLQQALLKAHQKVFLDDLNNYQQYPNAEQLIIITSTYGQGQPPSNAHLFLKKLEQIKIERPFDCHVIGLGSLSYPKFCEFAKNIHKQILSKDKMNTSQKSPLLIHNQNYEQFRNWVLEWSTSLKFILDIPKELSTKKQKETVFKITDKQNIIDEYDETFTLTLSPVKHKKFNSGDLLGITPPKENSERLYSIGSHQKGNILLSIKKHSHGVCSNYLNNLNIDDVFTGNIQQNKEFHFPKKAKHVILIANGTGIAPFLGMIHQQTKANVSLYWGTRTYQSENLYKHLITEALHKGTLNKYEATFSKEVTQYNYVQELLEKDEKNVINTLQNNGTIMICGSIIMRDDVFIQLEKICKKYDLPSFETYKTNGQILTDCY</sequence>
<feature type="transmembrane region" description="Helical" evidence="2">
    <location>
        <begin position="295"/>
        <end position="320"/>
    </location>
</feature>
<keyword evidence="1" id="KW-0285">Flavoprotein</keyword>
<evidence type="ECO:0000256" key="2">
    <source>
        <dbReference type="SAM" id="Phobius"/>
    </source>
</evidence>
<dbReference type="GO" id="GO:0003958">
    <property type="term" value="F:NADPH-hemoprotein reductase activity"/>
    <property type="evidence" value="ECO:0007669"/>
    <property type="project" value="UniProtKB-EC"/>
</dbReference>
<dbReference type="Gene3D" id="3.40.50.360">
    <property type="match status" value="1"/>
</dbReference>
<dbReference type="RefSeq" id="WP_073118270.1">
    <property type="nucleotide sequence ID" value="NZ_BMEN01000001.1"/>
</dbReference>
<dbReference type="InterPro" id="IPR039261">
    <property type="entry name" value="FNR_nucleotide-bd"/>
</dbReference>
<feature type="transmembrane region" description="Helical" evidence="2">
    <location>
        <begin position="171"/>
        <end position="194"/>
    </location>
</feature>
<dbReference type="GO" id="GO:0005829">
    <property type="term" value="C:cytosol"/>
    <property type="evidence" value="ECO:0007669"/>
    <property type="project" value="TreeGrafter"/>
</dbReference>
<keyword evidence="2" id="KW-0812">Transmembrane</keyword>
<dbReference type="AlphaFoldDB" id="A0A1M5T573"/>
<evidence type="ECO:0000313" key="5">
    <source>
        <dbReference type="EMBL" id="SHH45907.1"/>
    </source>
</evidence>
<dbReference type="OrthoDB" id="9789468at2"/>
<accession>A0A1M5T573</accession>
<dbReference type="InterPro" id="IPR001433">
    <property type="entry name" value="OxRdtase_FAD/NAD-bd"/>
</dbReference>
<dbReference type="InterPro" id="IPR017927">
    <property type="entry name" value="FAD-bd_FR_type"/>
</dbReference>
<reference evidence="6" key="1">
    <citation type="submission" date="2016-11" db="EMBL/GenBank/DDBJ databases">
        <authorList>
            <person name="Varghese N."/>
            <person name="Submissions S."/>
        </authorList>
    </citation>
    <scope>NUCLEOTIDE SEQUENCE [LARGE SCALE GENOMIC DNA]</scope>
    <source>
        <strain evidence="6">DSM 100572</strain>
    </source>
</reference>
<feature type="domain" description="Flavodoxin-like" evidence="3">
    <location>
        <begin position="338"/>
        <end position="478"/>
    </location>
</feature>
<evidence type="ECO:0000259" key="4">
    <source>
        <dbReference type="PROSITE" id="PS51384"/>
    </source>
</evidence>
<dbReference type="Pfam" id="PF00175">
    <property type="entry name" value="NAD_binding_1"/>
    <property type="match status" value="1"/>
</dbReference>
<dbReference type="Gene3D" id="2.40.30.10">
    <property type="entry name" value="Translation factors"/>
    <property type="match status" value="1"/>
</dbReference>
<dbReference type="STRING" id="1195760.SAMN05444281_0702"/>
<dbReference type="GO" id="GO:0010181">
    <property type="term" value="F:FMN binding"/>
    <property type="evidence" value="ECO:0007669"/>
    <property type="project" value="InterPro"/>
</dbReference>
<dbReference type="PRINTS" id="PR00371">
    <property type="entry name" value="FPNCR"/>
</dbReference>
<gene>
    <name evidence="5" type="ORF">SAMN05444281_0702</name>
</gene>
<evidence type="ECO:0000256" key="1">
    <source>
        <dbReference type="ARBA" id="ARBA00022630"/>
    </source>
</evidence>
<dbReference type="SUPFAM" id="SSF52218">
    <property type="entry name" value="Flavoproteins"/>
    <property type="match status" value="1"/>
</dbReference>
<keyword evidence="2" id="KW-1133">Transmembrane helix</keyword>
<dbReference type="SUPFAM" id="SSF52343">
    <property type="entry name" value="Ferredoxin reductase-like, C-terminal NADP-linked domain"/>
    <property type="match status" value="1"/>
</dbReference>
<protein>
    <submittedName>
        <fullName evidence="5">Sulfite reductase (NADPH) flavoprotein alpha-component</fullName>
    </submittedName>
</protein>
<dbReference type="InterPro" id="IPR029039">
    <property type="entry name" value="Flavoprotein-like_sf"/>
</dbReference>
<dbReference type="GO" id="GO:0050660">
    <property type="term" value="F:flavin adenine dinucleotide binding"/>
    <property type="evidence" value="ECO:0007669"/>
    <property type="project" value="TreeGrafter"/>
</dbReference>
<name>A0A1M5T573_9FLAO</name>
<keyword evidence="2" id="KW-0472">Membrane</keyword>
<dbReference type="InterPro" id="IPR017938">
    <property type="entry name" value="Riboflavin_synthase-like_b-brl"/>
</dbReference>
<dbReference type="Pfam" id="PF03929">
    <property type="entry name" value="PepSY_TM"/>
    <property type="match status" value="1"/>
</dbReference>
<feature type="domain" description="FAD-binding FR-type" evidence="4">
    <location>
        <begin position="492"/>
        <end position="592"/>
    </location>
</feature>
<proteinExistence type="predicted"/>
<dbReference type="Gene3D" id="3.40.50.80">
    <property type="entry name" value="Nucleotide-binding domain of ferredoxin-NADP reductase (FNR) module"/>
    <property type="match status" value="1"/>
</dbReference>
<dbReference type="InterPro" id="IPR001709">
    <property type="entry name" value="Flavoprot_Pyr_Nucl_cyt_Rdtase"/>
</dbReference>
<evidence type="ECO:0000313" key="6">
    <source>
        <dbReference type="Proteomes" id="UP000184109"/>
    </source>
</evidence>
<feature type="transmembrane region" description="Helical" evidence="2">
    <location>
        <begin position="129"/>
        <end position="150"/>
    </location>
</feature>
<dbReference type="InterPro" id="IPR008254">
    <property type="entry name" value="Flavodoxin/NO_synth"/>
</dbReference>
<dbReference type="PROSITE" id="PS50902">
    <property type="entry name" value="FLAVODOXIN_LIKE"/>
    <property type="match status" value="1"/>
</dbReference>
<dbReference type="EMBL" id="FQXQ01000001">
    <property type="protein sequence ID" value="SHH45907.1"/>
    <property type="molecule type" value="Genomic_DNA"/>
</dbReference>
<keyword evidence="6" id="KW-1185">Reference proteome</keyword>
<dbReference type="InterPro" id="IPR005625">
    <property type="entry name" value="PepSY-ass_TM"/>
</dbReference>